<name>A0AAV1CNI5_OLDCO</name>
<evidence type="ECO:0000256" key="6">
    <source>
        <dbReference type="SAM" id="MobiDB-lite"/>
    </source>
</evidence>
<dbReference type="InterPro" id="IPR015187">
    <property type="entry name" value="BRCA2_OB_1"/>
</dbReference>
<feature type="region of interest" description="Disordered" evidence="6">
    <location>
        <begin position="359"/>
        <end position="379"/>
    </location>
</feature>
<dbReference type="SUPFAM" id="SSF81872">
    <property type="entry name" value="BRCA2 helical domain"/>
    <property type="match status" value="1"/>
</dbReference>
<dbReference type="InterPro" id="IPR012340">
    <property type="entry name" value="NA-bd_OB-fold"/>
</dbReference>
<dbReference type="PANTHER" id="PTHR11289">
    <property type="entry name" value="BREAST CANCER TYPE 2 SUSCEPTIBILITY PROTEIN BRCA2"/>
    <property type="match status" value="1"/>
</dbReference>
<dbReference type="SUPFAM" id="SSF81878">
    <property type="entry name" value="BRCA2 tower domain"/>
    <property type="match status" value="1"/>
</dbReference>
<dbReference type="InterPro" id="IPR015252">
    <property type="entry name" value="BRCA2_hlx"/>
</dbReference>
<evidence type="ECO:0000313" key="10">
    <source>
        <dbReference type="Proteomes" id="UP001161247"/>
    </source>
</evidence>
<dbReference type="FunFam" id="2.40.50.140:FF:000262">
    <property type="entry name" value="Protein BREAST CANCER SUSCEPTIBILITY 2 homolog B"/>
    <property type="match status" value="1"/>
</dbReference>
<organism evidence="9 10">
    <name type="scientific">Oldenlandia corymbosa var. corymbosa</name>
    <dbReference type="NCBI Taxonomy" id="529605"/>
    <lineage>
        <taxon>Eukaryota</taxon>
        <taxon>Viridiplantae</taxon>
        <taxon>Streptophyta</taxon>
        <taxon>Embryophyta</taxon>
        <taxon>Tracheophyta</taxon>
        <taxon>Spermatophyta</taxon>
        <taxon>Magnoliopsida</taxon>
        <taxon>eudicotyledons</taxon>
        <taxon>Gunneridae</taxon>
        <taxon>Pentapetalae</taxon>
        <taxon>asterids</taxon>
        <taxon>lamiids</taxon>
        <taxon>Gentianales</taxon>
        <taxon>Rubiaceae</taxon>
        <taxon>Rubioideae</taxon>
        <taxon>Spermacoceae</taxon>
        <taxon>Hedyotis-Oldenlandia complex</taxon>
        <taxon>Oldenlandia</taxon>
    </lineage>
</organism>
<evidence type="ECO:0000256" key="1">
    <source>
        <dbReference type="ARBA" id="ARBA00022737"/>
    </source>
</evidence>
<dbReference type="Pfam" id="PF00634">
    <property type="entry name" value="BRCA2"/>
    <property type="match status" value="2"/>
</dbReference>
<evidence type="ECO:0000259" key="7">
    <source>
        <dbReference type="Pfam" id="PF09103"/>
    </source>
</evidence>
<feature type="domain" description="BRCA2 OB1" evidence="7">
    <location>
        <begin position="670"/>
        <end position="797"/>
    </location>
</feature>
<dbReference type="GO" id="GO:0000724">
    <property type="term" value="P:double-strand break repair via homologous recombination"/>
    <property type="evidence" value="ECO:0007669"/>
    <property type="project" value="InterPro"/>
</dbReference>
<proteinExistence type="predicted"/>
<accession>A0AAV1CNI5</accession>
<reference evidence="9" key="1">
    <citation type="submission" date="2023-03" db="EMBL/GenBank/DDBJ databases">
        <authorList>
            <person name="Julca I."/>
        </authorList>
    </citation>
    <scope>NUCLEOTIDE SEQUENCE</scope>
</reference>
<dbReference type="Proteomes" id="UP001161247">
    <property type="component" value="Chromosome 3"/>
</dbReference>
<dbReference type="PROSITE" id="PS50138">
    <property type="entry name" value="BRCA2_REPEAT"/>
    <property type="match status" value="2"/>
</dbReference>
<keyword evidence="5" id="KW-0234">DNA repair</keyword>
<evidence type="ECO:0000256" key="5">
    <source>
        <dbReference type="ARBA" id="ARBA00023204"/>
    </source>
</evidence>
<dbReference type="PANTHER" id="PTHR11289:SF0">
    <property type="entry name" value="BREAST CANCER TYPE 2 SUSCEPTIBILITY PROTEIN"/>
    <property type="match status" value="1"/>
</dbReference>
<evidence type="ECO:0000313" key="9">
    <source>
        <dbReference type="EMBL" id="CAI9097234.1"/>
    </source>
</evidence>
<dbReference type="GO" id="GO:0003677">
    <property type="term" value="F:DNA binding"/>
    <property type="evidence" value="ECO:0007669"/>
    <property type="project" value="UniProtKB-KW"/>
</dbReference>
<dbReference type="InterPro" id="IPR036315">
    <property type="entry name" value="BRCA2_hlx_sf"/>
</dbReference>
<dbReference type="SUPFAM" id="SSF50249">
    <property type="entry name" value="Nucleic acid-binding proteins"/>
    <property type="match status" value="3"/>
</dbReference>
<feature type="domain" description="Breast cancer type 2 susceptibility protein helical" evidence="8">
    <location>
        <begin position="595"/>
        <end position="666"/>
    </location>
</feature>
<gene>
    <name evidence="9" type="ORF">OLC1_LOCUS7782</name>
</gene>
<evidence type="ECO:0000256" key="3">
    <source>
        <dbReference type="ARBA" id="ARBA00023125"/>
    </source>
</evidence>
<evidence type="ECO:0000256" key="4">
    <source>
        <dbReference type="ARBA" id="ARBA00023172"/>
    </source>
</evidence>
<keyword evidence="1" id="KW-0677">Repeat</keyword>
<dbReference type="AlphaFoldDB" id="A0AAV1CNI5"/>
<feature type="region of interest" description="Disordered" evidence="6">
    <location>
        <begin position="158"/>
        <end position="179"/>
    </location>
</feature>
<feature type="compositionally biased region" description="Basic and acidic residues" evidence="6">
    <location>
        <begin position="359"/>
        <end position="369"/>
    </location>
</feature>
<dbReference type="InterPro" id="IPR015525">
    <property type="entry name" value="BRCA2"/>
</dbReference>
<dbReference type="Pfam" id="PF09169">
    <property type="entry name" value="BRCA-2_helical"/>
    <property type="match status" value="1"/>
</dbReference>
<evidence type="ECO:0000259" key="8">
    <source>
        <dbReference type="Pfam" id="PF09169"/>
    </source>
</evidence>
<dbReference type="Gene3D" id="2.40.50.140">
    <property type="entry name" value="Nucleic acid-binding proteins"/>
    <property type="match status" value="4"/>
</dbReference>
<keyword evidence="4" id="KW-0233">DNA recombination</keyword>
<dbReference type="GO" id="GO:0006355">
    <property type="term" value="P:regulation of DNA-templated transcription"/>
    <property type="evidence" value="ECO:0007669"/>
    <property type="project" value="TreeGrafter"/>
</dbReference>
<keyword evidence="3" id="KW-0238">DNA-binding</keyword>
<feature type="compositionally biased region" description="Polar residues" evidence="6">
    <location>
        <begin position="370"/>
        <end position="379"/>
    </location>
</feature>
<dbReference type="CDD" id="cd04493">
    <property type="entry name" value="BRCA2DBD_OB1"/>
    <property type="match status" value="1"/>
</dbReference>
<dbReference type="Pfam" id="PF09103">
    <property type="entry name" value="BRCA-2_OB1"/>
    <property type="match status" value="1"/>
</dbReference>
<sequence>MSTWRMFSDAGNSFRWEKISKEEAAEPNGRNCTGRAQQPAPECLPSMADLLLQGYSKLIEARQGNSDHSSKFRTGLGKPVSVKQSSVSKALALLGVEREGKEEVVVKDKGFSRFINEVQPSSSISDEVPLFRTGMGTSVGVKQSSIARALAILGDDEGDEVLPRTGQGKGEGNGMGVSDSTTSWFDSGKAFKRSKSVYQAEKEKANCSPNSLFQTASGKMVNISSAGLLRAKSLLGSEEYGLRRNFEDLQQTSYEPIAAKSPLPLQLEEGHDSIFQICPLENKFSSLRHDPEGVVTDFVQTPVKPPTIKFQTAGGRSISVSSDALQRARSLLGDQDAGVFSSQGTAADQMFSAFRDIESGKTPSEKETDPNTPFSYQQKMQGQSLSKNFTSPLKSYSCQQQFPVSRSNISKGNNLIKKFDAEANDSLDGKCKSFSNEENACNKRSHTTIQDHPDNGFTSIRNACERPPRVPLSDISNKTSVERTNMKWNSGEKRRIGRNTVSPFKRPRSSFVTPLSKSNSSILKGSSALSTKETASKGRVSTRYPFQISRLYMKEYLGEPPSCKSKTEKLSHQIRTMNPEVAEKYMFSDDLHSCCTGAESFYHMLIQSGASQQYISKAWVANHYKWIVWKLASYERCYPAKFCGKLLSVSNVLEELKYRYEKEVNHGHRSIVKRILEGDSPPSTRMVLCISSVFLSSALEKVGHQAIASKGAESDAVAKIELTDGWYSVTAILDVLLSRKLVAGKLFVGQKLTIWGAALCGSAGPVSPLEVSQTTSLLLHINGTYRAHWADRLGICKVNGIPLAFRSIKCKGGVIPSTIFGVLRIYPVLYRERLQDGSVIVRSERMQANLSQLYNQRRSVVVEGVMSEFQMENKNLDVEDENGCEEGAKLLKILEKAAEPELLMAEMTPEQLNSFATYKAKLEAERENKMQKSLEKALEAAGLSGREFTPFMRVRVVGLASKTFPKKCIRQIGLITIWNPTEKQQLELVEGRAYVASWLTPLTSDPNTLHLQTKGSSTKWIPLSPSATECFQPFFNPRRSIMLSHLGEVSLSSEFDIAAYVVYVGDVYTSSRQKKQWVFVADGSPHELHTMEPLESLLAISFCIPSSESDLFAPVNSNLAGSTVGFCNLIKRAKDHLNNVWVAEATESSTYTLNFDQTYFSHLKDAASLAQNWATNSNLKIGSLKRRVLSIISNSNA</sequence>
<dbReference type="EMBL" id="OX459120">
    <property type="protein sequence ID" value="CAI9097234.1"/>
    <property type="molecule type" value="Genomic_DNA"/>
</dbReference>
<protein>
    <submittedName>
        <fullName evidence="9">OLC1v1033610C1</fullName>
    </submittedName>
</protein>
<keyword evidence="2" id="KW-0227">DNA damage</keyword>
<evidence type="ECO:0000256" key="2">
    <source>
        <dbReference type="ARBA" id="ARBA00022763"/>
    </source>
</evidence>
<keyword evidence="10" id="KW-1185">Reference proteome</keyword>
<dbReference type="InterPro" id="IPR002093">
    <property type="entry name" value="BRCA2_repeat"/>
</dbReference>